<sequence>MHCVCTVSASFGVASIFSLALSNLKLSGELVLEPLRMLYTSGSSSNWPSTGSSSSSCVNRLLIHWSFGDVLLGDPGCSTLLNDSIRRCNPGEISWTISDCGWFSLCGGETFSLSSSSSGISVVFSFVALIGESSSLDSLCRLRAATVKLSGTGDVFAYGLSTRPFKPSSPRSLRLFVSFLACNDEQIWHSRPELPNSNNPSLWNLYGGFDVDVQLIQRCTDDCLAILARLLVLTSPILTTLAMKLLFFLAFVGGSVAFMSFSSRLGRLARQERRTAAVRVAAVANIRLGKGVHHWVFGNSIESELHFQSINPNSRTVNNVDKVFANTSSDDHRRPAVHQLGVKPKPNKRLIGFDNVFGIYRIVQPISETLWRHGLNKLQTFADVDTPNNSAIVRRHLRQLDDFGRKRTLRPHQELRGVVKRVQHLKCHALRVCLYLVVTHDEQYSVKKLVNNS</sequence>
<evidence type="ECO:0000256" key="1">
    <source>
        <dbReference type="SAM" id="Phobius"/>
    </source>
</evidence>
<dbReference type="Proteomes" id="UP000769157">
    <property type="component" value="Unassembled WGS sequence"/>
</dbReference>
<dbReference type="RefSeq" id="XP_046063353.1">
    <property type="nucleotide sequence ID" value="XM_046203591.1"/>
</dbReference>
<dbReference type="GeneID" id="70234661"/>
<keyword evidence="1" id="KW-0472">Membrane</keyword>
<gene>
    <name evidence="3" type="ORF">OGAPHI_002694</name>
</gene>
<keyword evidence="1" id="KW-1133">Transmembrane helix</keyword>
<dbReference type="EMBL" id="JAEUBE010000158">
    <property type="protein sequence ID" value="KAH3668939.1"/>
    <property type="molecule type" value="Genomic_DNA"/>
</dbReference>
<reference evidence="3" key="2">
    <citation type="submission" date="2021-01" db="EMBL/GenBank/DDBJ databases">
        <authorList>
            <person name="Schikora-Tamarit M.A."/>
        </authorList>
    </citation>
    <scope>NUCLEOTIDE SEQUENCE</scope>
    <source>
        <strain evidence="3">CBS6075</strain>
    </source>
</reference>
<proteinExistence type="predicted"/>
<feature type="chain" id="PRO_5040473869" evidence="2">
    <location>
        <begin position="21"/>
        <end position="453"/>
    </location>
</feature>
<name>A0A9P8PCV8_9ASCO</name>
<reference evidence="3" key="1">
    <citation type="journal article" date="2021" name="Open Biol.">
        <title>Shared evolutionary footprints suggest mitochondrial oxidative damage underlies multiple complex I losses in fungi.</title>
        <authorList>
            <person name="Schikora-Tamarit M.A."/>
            <person name="Marcet-Houben M."/>
            <person name="Nosek J."/>
            <person name="Gabaldon T."/>
        </authorList>
    </citation>
    <scope>NUCLEOTIDE SEQUENCE</scope>
    <source>
        <strain evidence="3">CBS6075</strain>
    </source>
</reference>
<accession>A0A9P8PCV8</accession>
<evidence type="ECO:0000256" key="2">
    <source>
        <dbReference type="SAM" id="SignalP"/>
    </source>
</evidence>
<keyword evidence="2" id="KW-0732">Signal</keyword>
<keyword evidence="4" id="KW-1185">Reference proteome</keyword>
<keyword evidence="1" id="KW-0812">Transmembrane</keyword>
<feature type="signal peptide" evidence="2">
    <location>
        <begin position="1"/>
        <end position="20"/>
    </location>
</feature>
<comment type="caution">
    <text evidence="3">The sequence shown here is derived from an EMBL/GenBank/DDBJ whole genome shotgun (WGS) entry which is preliminary data.</text>
</comment>
<protein>
    <submittedName>
        <fullName evidence="3">Uncharacterized protein</fullName>
    </submittedName>
</protein>
<feature type="transmembrane region" description="Helical" evidence="1">
    <location>
        <begin position="241"/>
        <end position="261"/>
    </location>
</feature>
<dbReference type="AlphaFoldDB" id="A0A9P8PCV8"/>
<organism evidence="3 4">
    <name type="scientific">Ogataea philodendri</name>
    <dbReference type="NCBI Taxonomy" id="1378263"/>
    <lineage>
        <taxon>Eukaryota</taxon>
        <taxon>Fungi</taxon>
        <taxon>Dikarya</taxon>
        <taxon>Ascomycota</taxon>
        <taxon>Saccharomycotina</taxon>
        <taxon>Pichiomycetes</taxon>
        <taxon>Pichiales</taxon>
        <taxon>Pichiaceae</taxon>
        <taxon>Ogataea</taxon>
    </lineage>
</organism>
<evidence type="ECO:0000313" key="4">
    <source>
        <dbReference type="Proteomes" id="UP000769157"/>
    </source>
</evidence>
<evidence type="ECO:0000313" key="3">
    <source>
        <dbReference type="EMBL" id="KAH3668939.1"/>
    </source>
</evidence>